<dbReference type="AlphaFoldDB" id="A0ABD5VWX2"/>
<reference evidence="2 3" key="1">
    <citation type="journal article" date="2019" name="Int. J. Syst. Evol. Microbiol.">
        <title>The Global Catalogue of Microorganisms (GCM) 10K type strain sequencing project: providing services to taxonomists for standard genome sequencing and annotation.</title>
        <authorList>
            <consortium name="The Broad Institute Genomics Platform"/>
            <consortium name="The Broad Institute Genome Sequencing Center for Infectious Disease"/>
            <person name="Wu L."/>
            <person name="Ma J."/>
        </authorList>
    </citation>
    <scope>NUCLEOTIDE SEQUENCE [LARGE SCALE GENOMIC DNA]</scope>
    <source>
        <strain evidence="2 3">JCM 30072</strain>
    </source>
</reference>
<dbReference type="Proteomes" id="UP001596445">
    <property type="component" value="Unassembled WGS sequence"/>
</dbReference>
<feature type="transmembrane region" description="Helical" evidence="1">
    <location>
        <begin position="92"/>
        <end position="110"/>
    </location>
</feature>
<accession>A0ABD5VWX2</accession>
<organism evidence="2 3">
    <name type="scientific">Halovenus salina</name>
    <dbReference type="NCBI Taxonomy" id="1510225"/>
    <lineage>
        <taxon>Archaea</taxon>
        <taxon>Methanobacteriati</taxon>
        <taxon>Methanobacteriota</taxon>
        <taxon>Stenosarchaea group</taxon>
        <taxon>Halobacteria</taxon>
        <taxon>Halobacteriales</taxon>
        <taxon>Haloarculaceae</taxon>
        <taxon>Halovenus</taxon>
    </lineage>
</organism>
<dbReference type="EMBL" id="JBHSZI010000001">
    <property type="protein sequence ID" value="MFC7057282.1"/>
    <property type="molecule type" value="Genomic_DNA"/>
</dbReference>
<comment type="caution">
    <text evidence="2">The sequence shown here is derived from an EMBL/GenBank/DDBJ whole genome shotgun (WGS) entry which is preliminary data.</text>
</comment>
<protein>
    <submittedName>
        <fullName evidence="2">Uncharacterized protein</fullName>
    </submittedName>
</protein>
<proteinExistence type="predicted"/>
<evidence type="ECO:0000313" key="2">
    <source>
        <dbReference type="EMBL" id="MFC7057282.1"/>
    </source>
</evidence>
<dbReference type="RefSeq" id="WP_267163013.1">
    <property type="nucleotide sequence ID" value="NZ_CP112972.1"/>
</dbReference>
<keyword evidence="1" id="KW-0812">Transmembrane</keyword>
<keyword evidence="1" id="KW-1133">Transmembrane helix</keyword>
<name>A0ABD5VWX2_9EURY</name>
<feature type="transmembrane region" description="Helical" evidence="1">
    <location>
        <begin position="157"/>
        <end position="176"/>
    </location>
</feature>
<sequence>MLGRLVEFGPIPLLLWAVAMVHQLGHYYSGGRIVGVPRSEMKLVSPLVPRYLALRGEGEWVSPHEFDQYRTCYERHEPSYENLERFVTGGEIVQTLVVVPVAFGVSLAGFRSLGGSLLLCSIAVTLLYVTVDAVRTWRSGSISGDYSALWHVSARVPVLLLIAFLSVHLSVFFLLAQSV</sequence>
<keyword evidence="1" id="KW-0472">Membrane</keyword>
<dbReference type="GeneID" id="76629114"/>
<keyword evidence="3" id="KW-1185">Reference proteome</keyword>
<evidence type="ECO:0000313" key="3">
    <source>
        <dbReference type="Proteomes" id="UP001596445"/>
    </source>
</evidence>
<feature type="transmembrane region" description="Helical" evidence="1">
    <location>
        <begin position="117"/>
        <end position="137"/>
    </location>
</feature>
<gene>
    <name evidence="2" type="ORF">ACFQQG_02660</name>
</gene>
<evidence type="ECO:0000256" key="1">
    <source>
        <dbReference type="SAM" id="Phobius"/>
    </source>
</evidence>